<evidence type="ECO:0000313" key="2">
    <source>
        <dbReference type="EMBL" id="MCA9377189.1"/>
    </source>
</evidence>
<evidence type="ECO:0000259" key="1">
    <source>
        <dbReference type="Pfam" id="PF01909"/>
    </source>
</evidence>
<dbReference type="EMBL" id="JAGQLN010000023">
    <property type="protein sequence ID" value="MCA9377189.1"/>
    <property type="molecule type" value="Genomic_DNA"/>
</dbReference>
<gene>
    <name evidence="2" type="ORF">KC685_04700</name>
</gene>
<dbReference type="GO" id="GO:0016779">
    <property type="term" value="F:nucleotidyltransferase activity"/>
    <property type="evidence" value="ECO:0007669"/>
    <property type="project" value="InterPro"/>
</dbReference>
<reference evidence="2" key="1">
    <citation type="submission" date="2020-04" db="EMBL/GenBank/DDBJ databases">
        <authorList>
            <person name="Zhang T."/>
        </authorList>
    </citation>
    <scope>NUCLEOTIDE SEQUENCE</scope>
    <source>
        <strain evidence="2">HKST-UBA17</strain>
    </source>
</reference>
<evidence type="ECO:0000313" key="3">
    <source>
        <dbReference type="Proteomes" id="UP000741282"/>
    </source>
</evidence>
<proteinExistence type="predicted"/>
<protein>
    <submittedName>
        <fullName evidence="2">Nucleotidyltransferase domain-containing protein</fullName>
    </submittedName>
</protein>
<dbReference type="Gene3D" id="3.30.460.10">
    <property type="entry name" value="Beta Polymerase, domain 2"/>
    <property type="match status" value="1"/>
</dbReference>
<dbReference type="Proteomes" id="UP000741282">
    <property type="component" value="Unassembled WGS sequence"/>
</dbReference>
<dbReference type="InterPro" id="IPR002934">
    <property type="entry name" value="Polymerase_NTP_transf_dom"/>
</dbReference>
<feature type="domain" description="Polymerase nucleotidyl transferase" evidence="1">
    <location>
        <begin position="7"/>
        <end position="75"/>
    </location>
</feature>
<sequence length="255" mass="29742">MKENKRINQIVESLKADSSVNSVLLVGSAAKYGEKKANDIDFIIIVDNLESDIYKSLSHLIQKEPYYFSDDVVRYFDNVLQKEVSFCFKGIVEFIDEIKGFTDSESNKVLGSTVFWSTGPNIPEIFFDDIVRSHILFDRNGQIKQFRNFLQKIPEKFKTNLTEQLIKLINHHYKVFEKGNNISKLINYSEMLYSYIRLVNIQNDMYFVGMKHYKDNIESFSKEDKDLIISCINSYQIDTNLIDAILKYANTKKSK</sequence>
<dbReference type="InterPro" id="IPR043519">
    <property type="entry name" value="NT_sf"/>
</dbReference>
<name>A0A955I3C8_9BACT</name>
<comment type="caution">
    <text evidence="2">The sequence shown here is derived from an EMBL/GenBank/DDBJ whole genome shotgun (WGS) entry which is preliminary data.</text>
</comment>
<dbReference type="AlphaFoldDB" id="A0A955I3C8"/>
<reference evidence="2" key="2">
    <citation type="journal article" date="2021" name="Microbiome">
        <title>Successional dynamics and alternative stable states in a saline activated sludge microbial community over 9 years.</title>
        <authorList>
            <person name="Wang Y."/>
            <person name="Ye J."/>
            <person name="Ju F."/>
            <person name="Liu L."/>
            <person name="Boyd J.A."/>
            <person name="Deng Y."/>
            <person name="Parks D.H."/>
            <person name="Jiang X."/>
            <person name="Yin X."/>
            <person name="Woodcroft B.J."/>
            <person name="Tyson G.W."/>
            <person name="Hugenholtz P."/>
            <person name="Polz M.F."/>
            <person name="Zhang T."/>
        </authorList>
    </citation>
    <scope>NUCLEOTIDE SEQUENCE</scope>
    <source>
        <strain evidence="2">HKST-UBA17</strain>
    </source>
</reference>
<accession>A0A955I3C8</accession>
<dbReference type="Pfam" id="PF01909">
    <property type="entry name" value="NTP_transf_2"/>
    <property type="match status" value="1"/>
</dbReference>
<dbReference type="SUPFAM" id="SSF81301">
    <property type="entry name" value="Nucleotidyltransferase"/>
    <property type="match status" value="1"/>
</dbReference>
<organism evidence="2 3">
    <name type="scientific">Candidatus Dojkabacteria bacterium</name>
    <dbReference type="NCBI Taxonomy" id="2099670"/>
    <lineage>
        <taxon>Bacteria</taxon>
        <taxon>Candidatus Dojkabacteria</taxon>
    </lineage>
</organism>